<evidence type="ECO:0000259" key="1">
    <source>
        <dbReference type="PROSITE" id="PS51192"/>
    </source>
</evidence>
<dbReference type="RefSeq" id="WP_110300393.1">
    <property type="nucleotide sequence ID" value="NZ_QJJM01000024.1"/>
</dbReference>
<sequence>MAAVNFELKEYQDQALKAFGGFLRDTTAMGANLAFYKATNFPYRNAPAVAEGTPYLCLRIPTGGGKTLVAAHAVGVASREYLQTTNPMVLWLVPSTPILEQTIAALKDEAHPYRAALTAVFNRNFTVMTKAEALAMPRADATGGAVVIVSTIQSFRREDDSGKENPDGLKVYEDAGVLMDHFENLSDQQMAGLDRIEGGSRPVYSLSNLLKLHRPMVIVDEAHNARTELSFRTLARFNPSLILELTATPQVEHDPARDKHASNILYSVSAAELKAEQMIKMPIRLTTDADWVKTVGAALDCQKALEEAAKAEALETEDYIRPIILFQAQSASASDPHRLTWEKIEQHLLEDHRIPKEHIAVHTGPRKDLDAISNIRSADCQVRYIITVSKLKEGWDCPFAYILCSVAEQVSPVAVEQILGRVLRMPGARRKLRDALNQSYAFIVSRSFDSTAQQLRDGLVEGAGFNAIEAAQIVTTQQPLALSEINASTPYTSDPLPEQTTAPAVIVAAIDRLPPSVKSRVSFDAQSRTLAYTGPMTRDSRNLLHLAFAAVPNVSKTIDRLYAKTNNYQTSAAEEEDKPPFVVPMLGFRKQGELQLFSQEHFLDLPWRLDQCDPSPIATRFRIADNSQTGEIDVSDRGKVEIAFARRVQGDLAGIIQEPTWNLARLANWIDMGIVHPDITKPSAVVFITRAIEALVAAGTDIQVLARNKYDLRKALAGLITELRGQREQGQYNALFASNAQDFSASADLSIIFDEQTYAPNQPYAGGTKFNKHYTSLVGDLGTTGEEFDCAVYLDRHEKVRYWIRNVDRKRSSFWLQLPHDKFYPDFVAMLTDGRILAVEYKGGHLYDGEEIKRHIGNVWAEASNGHCLFCMPTNRDYALIDRVIAGV</sequence>
<dbReference type="EMBL" id="QJJM01000024">
    <property type="protein sequence ID" value="PXW67850.1"/>
    <property type="molecule type" value="Genomic_DNA"/>
</dbReference>
<dbReference type="InterPro" id="IPR006935">
    <property type="entry name" value="Helicase/UvrB_N"/>
</dbReference>
<keyword evidence="3" id="KW-1185">Reference proteome</keyword>
<dbReference type="SUPFAM" id="SSF52540">
    <property type="entry name" value="P-loop containing nucleoside triphosphate hydrolases"/>
    <property type="match status" value="2"/>
</dbReference>
<dbReference type="PANTHER" id="PTHR47396">
    <property type="entry name" value="TYPE I RESTRICTION ENZYME ECOKI R PROTEIN"/>
    <property type="match status" value="1"/>
</dbReference>
<dbReference type="OrthoDB" id="9804145at2"/>
<name>A0A2V3UND3_9SPHN</name>
<dbReference type="GO" id="GO:0005829">
    <property type="term" value="C:cytosol"/>
    <property type="evidence" value="ECO:0007669"/>
    <property type="project" value="TreeGrafter"/>
</dbReference>
<dbReference type="GO" id="GO:0005524">
    <property type="term" value="F:ATP binding"/>
    <property type="evidence" value="ECO:0007669"/>
    <property type="project" value="InterPro"/>
</dbReference>
<comment type="caution">
    <text evidence="2">The sequence shown here is derived from an EMBL/GenBank/DDBJ whole genome shotgun (WGS) entry which is preliminary data.</text>
</comment>
<reference evidence="2 3" key="1">
    <citation type="submission" date="2018-05" db="EMBL/GenBank/DDBJ databases">
        <title>Genomic Encyclopedia of Type Strains, Phase IV (KMG-IV): sequencing the most valuable type-strain genomes for metagenomic binning, comparative biology and taxonomic classification.</title>
        <authorList>
            <person name="Goeker M."/>
        </authorList>
    </citation>
    <scope>NUCLEOTIDE SEQUENCE [LARGE SCALE GENOMIC DNA]</scope>
    <source>
        <strain evidence="2 3">DSM 3183</strain>
    </source>
</reference>
<feature type="domain" description="Helicase ATP-binding" evidence="1">
    <location>
        <begin position="47"/>
        <end position="267"/>
    </location>
</feature>
<dbReference type="SMART" id="SM00487">
    <property type="entry name" value="DEXDc"/>
    <property type="match status" value="1"/>
</dbReference>
<dbReference type="Proteomes" id="UP000248014">
    <property type="component" value="Unassembled WGS sequence"/>
</dbReference>
<dbReference type="InterPro" id="IPR014001">
    <property type="entry name" value="Helicase_ATP-bd"/>
</dbReference>
<organism evidence="2 3">
    <name type="scientific">Blastomonas natatoria</name>
    <dbReference type="NCBI Taxonomy" id="34015"/>
    <lineage>
        <taxon>Bacteria</taxon>
        <taxon>Pseudomonadati</taxon>
        <taxon>Pseudomonadota</taxon>
        <taxon>Alphaproteobacteria</taxon>
        <taxon>Sphingomonadales</taxon>
        <taxon>Sphingomonadaceae</taxon>
        <taxon>Blastomonas</taxon>
    </lineage>
</organism>
<dbReference type="PANTHER" id="PTHR47396:SF1">
    <property type="entry name" value="ATP-DEPENDENT HELICASE IRC3-RELATED"/>
    <property type="match status" value="1"/>
</dbReference>
<proteinExistence type="predicted"/>
<dbReference type="InterPro" id="IPR050742">
    <property type="entry name" value="Helicase_Restrict-Modif_Enz"/>
</dbReference>
<dbReference type="Gene3D" id="3.40.50.300">
    <property type="entry name" value="P-loop containing nucleotide triphosphate hydrolases"/>
    <property type="match status" value="2"/>
</dbReference>
<gene>
    <name evidence="2" type="ORF">C7451_12418</name>
</gene>
<dbReference type="GO" id="GO:0016787">
    <property type="term" value="F:hydrolase activity"/>
    <property type="evidence" value="ECO:0007669"/>
    <property type="project" value="InterPro"/>
</dbReference>
<dbReference type="InterPro" id="IPR027417">
    <property type="entry name" value="P-loop_NTPase"/>
</dbReference>
<accession>A0A2V3UND3</accession>
<dbReference type="GO" id="GO:0003677">
    <property type="term" value="F:DNA binding"/>
    <property type="evidence" value="ECO:0007669"/>
    <property type="project" value="InterPro"/>
</dbReference>
<dbReference type="AlphaFoldDB" id="A0A2V3UND3"/>
<dbReference type="PROSITE" id="PS51192">
    <property type="entry name" value="HELICASE_ATP_BIND_1"/>
    <property type="match status" value="1"/>
</dbReference>
<evidence type="ECO:0000313" key="2">
    <source>
        <dbReference type="EMBL" id="PXW67850.1"/>
    </source>
</evidence>
<evidence type="ECO:0000313" key="3">
    <source>
        <dbReference type="Proteomes" id="UP000248014"/>
    </source>
</evidence>
<dbReference type="Pfam" id="PF04851">
    <property type="entry name" value="ResIII"/>
    <property type="match status" value="1"/>
</dbReference>
<protein>
    <submittedName>
        <fullName evidence="2">Type III restriction enzyme</fullName>
    </submittedName>
</protein>